<gene>
    <name evidence="2" type="ORF">LZ495_08785</name>
</gene>
<proteinExistence type="predicted"/>
<comment type="caution">
    <text evidence="2">The sequence shown here is derived from an EMBL/GenBank/DDBJ whole genome shotgun (WGS) entry which is preliminary data.</text>
</comment>
<dbReference type="Proteomes" id="UP001165378">
    <property type="component" value="Unassembled WGS sequence"/>
</dbReference>
<evidence type="ECO:0000256" key="1">
    <source>
        <dbReference type="SAM" id="MobiDB-lite"/>
    </source>
</evidence>
<organism evidence="2 3">
    <name type="scientific">Yinghuangia soli</name>
    <dbReference type="NCBI Taxonomy" id="2908204"/>
    <lineage>
        <taxon>Bacteria</taxon>
        <taxon>Bacillati</taxon>
        <taxon>Actinomycetota</taxon>
        <taxon>Actinomycetes</taxon>
        <taxon>Kitasatosporales</taxon>
        <taxon>Streptomycetaceae</taxon>
        <taxon>Yinghuangia</taxon>
    </lineage>
</organism>
<protein>
    <submittedName>
        <fullName evidence="2">Uncharacterized protein</fullName>
    </submittedName>
</protein>
<name>A0AA41PZH8_9ACTN</name>
<reference evidence="2" key="1">
    <citation type="submission" date="2022-01" db="EMBL/GenBank/DDBJ databases">
        <title>Genome-Based Taxonomic Classification of the Phylum Actinobacteria.</title>
        <authorList>
            <person name="Gao Y."/>
        </authorList>
    </citation>
    <scope>NUCLEOTIDE SEQUENCE</scope>
    <source>
        <strain evidence="2">KLBMP 8922</strain>
    </source>
</reference>
<accession>A0AA41PZH8</accession>
<evidence type="ECO:0000313" key="2">
    <source>
        <dbReference type="EMBL" id="MCF2527307.1"/>
    </source>
</evidence>
<feature type="region of interest" description="Disordered" evidence="1">
    <location>
        <begin position="1"/>
        <end position="20"/>
    </location>
</feature>
<dbReference type="EMBL" id="JAKFHA010000003">
    <property type="protein sequence ID" value="MCF2527307.1"/>
    <property type="molecule type" value="Genomic_DNA"/>
</dbReference>
<dbReference type="RefSeq" id="WP_235051444.1">
    <property type="nucleotide sequence ID" value="NZ_JAKFHA010000003.1"/>
</dbReference>
<sequence length="216" mass="23014">MPGPGADTPDGLGETSRPDPAAFRVADNWHGGYYELAIELAPGDDAQLQAVLDAVWSAADVRGCFAQRDREPHEQDRVPRTVAALAEAYALRGQVRLPTGQLVVCLCLVVRGDPDAVVGGEDGDWLSFCVPYGALSHAGVPFADERLSIRSAALDDWLAGIARKAFETAPFRFGVVGWEVACVADPATLRGEFPRQVGVGYLVPRGGVLRYVPAGE</sequence>
<evidence type="ECO:0000313" key="3">
    <source>
        <dbReference type="Proteomes" id="UP001165378"/>
    </source>
</evidence>
<dbReference type="AlphaFoldDB" id="A0AA41PZH8"/>
<keyword evidence="3" id="KW-1185">Reference proteome</keyword>